<feature type="domain" description="Ketosynthase family 3 (KS3)" evidence="22">
    <location>
        <begin position="11"/>
        <end position="434"/>
    </location>
</feature>
<keyword evidence="3" id="KW-0596">Phosphopantetheine</keyword>
<accession>A0A9X3TUN8</accession>
<comment type="function">
    <text evidence="15">Part of the PpsABCDE complex involved in the biosynthesis of the lipid core common to phthiocerols and phenolphthiocerols by successive additions of malonyl-CoA or methylmalonyl-CoA extender units. PpsA can accept as substrate the activated forms of either icosanoyl (C20), docosanoyl (C22) or lignoceroyl (C24) groups from FadD26, or a (4-hydroxyphenyl)-C17 or (4-hydroxyphenyl)-C19 fatty acyl from FadD29. PpsA initiates the biosynthesis and extends its substrate using a malonyl-CoA extender unit. The PpsB and PpsC proteins add the second and third malonyl-CoA extender units. PpsD adds an (R)-methylmalonyl unit and PpsE adds a second (R)-methylmalonyl unit. The incorporation of the methylmalonyl units results in formation of two branched methyl groups in the elongated product.</text>
</comment>
<dbReference type="Pfam" id="PF00109">
    <property type="entry name" value="ketoacyl-synt"/>
    <property type="match status" value="1"/>
</dbReference>
<dbReference type="InterPro" id="IPR016036">
    <property type="entry name" value="Malonyl_transacylase_ACP-bd"/>
</dbReference>
<dbReference type="Pfam" id="PF00698">
    <property type="entry name" value="Acyl_transf_1"/>
    <property type="match status" value="1"/>
</dbReference>
<evidence type="ECO:0000256" key="15">
    <source>
        <dbReference type="ARBA" id="ARBA00058455"/>
    </source>
</evidence>
<comment type="catalytic activity">
    <reaction evidence="14">
        <text>icosanoyl-[(phenol)carboxyphthiodiolenone synthase] + 2 (S)-methylmalonyl-CoA + 3 malonyl-CoA + 5 NADPH + 10 H(+) = C32-carboxyphthiodiolenone-[(phenol)carboxyphthiodiolenone synthase] + 5 CO2 + 5 NADP(+) + 5 CoA + 2 H2O</text>
        <dbReference type="Rhea" id="RHEA:57748"/>
        <dbReference type="Rhea" id="RHEA-COMP:14985"/>
        <dbReference type="Rhea" id="RHEA-COMP:14986"/>
        <dbReference type="ChEBI" id="CHEBI:15377"/>
        <dbReference type="ChEBI" id="CHEBI:15378"/>
        <dbReference type="ChEBI" id="CHEBI:16526"/>
        <dbReference type="ChEBI" id="CHEBI:57287"/>
        <dbReference type="ChEBI" id="CHEBI:57327"/>
        <dbReference type="ChEBI" id="CHEBI:57384"/>
        <dbReference type="ChEBI" id="CHEBI:57783"/>
        <dbReference type="ChEBI" id="CHEBI:58349"/>
        <dbReference type="ChEBI" id="CHEBI:87848"/>
        <dbReference type="ChEBI" id="CHEBI:142236"/>
        <dbReference type="EC" id="2.3.1.292"/>
    </reaction>
</comment>
<dbReference type="SUPFAM" id="SSF47336">
    <property type="entry name" value="ACP-like"/>
    <property type="match status" value="1"/>
</dbReference>
<dbReference type="SUPFAM" id="SSF51735">
    <property type="entry name" value="NAD(P)-binding Rossmann-fold domains"/>
    <property type="match status" value="2"/>
</dbReference>
<comment type="catalytic activity">
    <reaction evidence="12">
        <text>19-(4-hydroxyphenyl)nonadecanoyl-[(phenol)carboxyphthiodiolenone synthase] + 2 (S)-methylmalonyl-CoA + 3 malonyl-CoA + 5 NADPH + 10 H(+) = C37-(phenol)carboxyphthiodiolenone-[(phenol)carboxyphthiodiolenone synthase] + 5 CO2 + 5 NADP(+) + 5 CoA + 2 H2O</text>
        <dbReference type="Rhea" id="RHEA:57760"/>
        <dbReference type="Rhea" id="RHEA-COMP:14273"/>
        <dbReference type="Rhea" id="RHEA-COMP:14990"/>
        <dbReference type="ChEBI" id="CHEBI:15377"/>
        <dbReference type="ChEBI" id="CHEBI:15378"/>
        <dbReference type="ChEBI" id="CHEBI:16526"/>
        <dbReference type="ChEBI" id="CHEBI:57287"/>
        <dbReference type="ChEBI" id="CHEBI:57327"/>
        <dbReference type="ChEBI" id="CHEBI:57384"/>
        <dbReference type="ChEBI" id="CHEBI:57783"/>
        <dbReference type="ChEBI" id="CHEBI:58349"/>
        <dbReference type="ChEBI" id="CHEBI:133301"/>
        <dbReference type="ChEBI" id="CHEBI:142260"/>
        <dbReference type="EC" id="2.3.1.292"/>
    </reaction>
</comment>
<dbReference type="InterPro" id="IPR016039">
    <property type="entry name" value="Thiolase-like"/>
</dbReference>
<evidence type="ECO:0000256" key="4">
    <source>
        <dbReference type="ARBA" id="ARBA00022553"/>
    </source>
</evidence>
<dbReference type="GO" id="GO:0006633">
    <property type="term" value="P:fatty acid biosynthetic process"/>
    <property type="evidence" value="ECO:0007669"/>
    <property type="project" value="InterPro"/>
</dbReference>
<dbReference type="InterPro" id="IPR009081">
    <property type="entry name" value="PP-bd_ACP"/>
</dbReference>
<dbReference type="InterPro" id="IPR014043">
    <property type="entry name" value="Acyl_transferase_dom"/>
</dbReference>
<dbReference type="InterPro" id="IPR013968">
    <property type="entry name" value="PKS_KR"/>
</dbReference>
<dbReference type="Gene3D" id="3.30.70.250">
    <property type="entry name" value="Malonyl-CoA ACP transacylase, ACP-binding"/>
    <property type="match status" value="1"/>
</dbReference>
<comment type="catalytic activity">
    <reaction evidence="13">
        <text>docosanoyl-[(phenol)carboxyphthiodiolenone synthase] + 2 (S)-methylmalonyl-CoA + 3 malonyl-CoA + 5 NADPH + 10 H(+) = C34-carboxyphthiodiolenone-[(phenol)carboxyphthiodiolenone synthase] + 5 CO2 + 5 NADP(+) + 5 CoA + 2 H2O</text>
        <dbReference type="Rhea" id="RHEA:57752"/>
        <dbReference type="Rhea" id="RHEA-COMP:14987"/>
        <dbReference type="Rhea" id="RHEA-COMP:14988"/>
        <dbReference type="ChEBI" id="CHEBI:15377"/>
        <dbReference type="ChEBI" id="CHEBI:15378"/>
        <dbReference type="ChEBI" id="CHEBI:16526"/>
        <dbReference type="ChEBI" id="CHEBI:57287"/>
        <dbReference type="ChEBI" id="CHEBI:57327"/>
        <dbReference type="ChEBI" id="CHEBI:57384"/>
        <dbReference type="ChEBI" id="CHEBI:57783"/>
        <dbReference type="ChEBI" id="CHEBI:58349"/>
        <dbReference type="ChEBI" id="CHEBI:142237"/>
        <dbReference type="ChEBI" id="CHEBI:142238"/>
        <dbReference type="EC" id="2.3.1.292"/>
    </reaction>
</comment>
<dbReference type="GO" id="GO:0004315">
    <property type="term" value="F:3-oxoacyl-[acyl-carrier-protein] synthase activity"/>
    <property type="evidence" value="ECO:0007669"/>
    <property type="project" value="InterPro"/>
</dbReference>
<dbReference type="GO" id="GO:0004312">
    <property type="term" value="F:fatty acid synthase activity"/>
    <property type="evidence" value="ECO:0007669"/>
    <property type="project" value="TreeGrafter"/>
</dbReference>
<dbReference type="Pfam" id="PF22621">
    <property type="entry name" value="CurL-like_PKS_C"/>
    <property type="match status" value="1"/>
</dbReference>
<comment type="caution">
    <text evidence="23">The sequence shown here is derived from an EMBL/GenBank/DDBJ whole genome shotgun (WGS) entry which is preliminary data.</text>
</comment>
<sequence>MSHRDVGIVDDLEIAIIGMSGRFPGAKNIDQFWDNLKNSVESITFFTDDELLNAGVAKELLSNPKFVKAGALLGDVDRFDASFFGFSPREAEILDPQQRILLEGAWEALENAGYDPETYQGLIGVYVGAGLNTYMLNLLGDRQVLESNSSLQLALANDKDYLATRISYKLNLKGSSITVQTACSTSLVAVHMACQSLLNYDTDIALAGGVSVRVPHRGGYLYDEGSILSPDGHCRAFDEKANGTVFGNGMGLVVLKRLKHALEDGDYIHAVIKGSAINNDGSVKVGFTAPSVEGQAKVIADALSVAGIDKESISYIETHGTGTALGDPIEIEALQEVFGRTAGIIKIGSVKTNIGHLDTAAGVTGLIKTVMALKHKQIPASLNFQKPNPQIQFSNTPFEVNTRLIPWEPKAGVRRAGVSSFGMGGTNAHVIVEEAPVRSSEPSKRPYQLILLSAKTGSALGEATDNLVRHLKTSPVINLADVAYTTAVGRRSFTHRRFVVARDAVHTAEMLEALEPLHVQDGMVERRNRPVVFMFSGQGSQYVNMAKELYESEPVFREVVDYCSEYLKPLLDFDLRDVLYPHPGQEQESTHRLTETVIAQPALFVTEYALAKLFREWGIEPSAMIGHSVGEFVAACLAGVFSLEDGLTLITTRGRLMQKMESGSMLVVGLSETELTVELEGSGVDIAAVNGPQLCVVSGSTEAVEALATRLTAQGRYVSRLHTSHAFHSSMMDAILEEFASEVGKIQLNKPDIPYISNVTGTWITEEQAIDPLYYAKHLRTTVRFGDGLQVLLRSGDYVLLEIGPGETLTKIAKRSAERGRIILSTLRPPTANVSDYQYLFKAVGSLWVAGTSISWKGFYGHEKRHRVPLPTYPFERQRYWIDVNPNNEYVKVEKGKKANIKDWFYRPVWKRALPLKVTTRTDLKLFLLFGDERHVTRLLAERLTGDGYRVLTVIPGEEFAQIDECTYVMNPKSYNHYYRLIKYLSEQGQLPEAIVHMWTFMVPPEIDSLGVGQELGFNSLLYLAQAIGNAGISDNIEISILTDALFDITGSERLVPEKALLIGPAKVIHQEIRNLKCRVLDMEIPDNISDGSEERWIQNLVTELTVPINDRVVAYRGTNRWLQSFEPFPMDGNDGDLPLRKKGTYLITGGLGGIGLLFAEYLARTVQANLVLLSRSGLPPRETWHALLNEPNVDEDLTKKIQSVLALEELGSEVQVVTANVTDRVTLKRALEQVEQRFGKVNGVFHAAGVPGGGLLALKTPEVAQGVLAPKVNGTLLLNELLDMRNLDFFILFSSILSITGGLGQVDYTAANAFLDAFAHMSHARHGMPVMAIDWDSWQIDSWQEAAMASMPEIQAQIKELRNRYGIKGEEGVKVMEIALRNLMPQVVVSTKDLATTIDKHAFYTEIAIDKESSSNRVYSRQLEESTYVAPRNEVEETVASIWQEVLGIEKIGVKDNFIDLGGHSLLAAQLISRMREAFQVDLPLQALFDRPTVEQMSELIFELILNQVEALSDEEIAAILQDEGAVG</sequence>
<keyword evidence="6" id="KW-0276">Fatty acid metabolism</keyword>
<dbReference type="SUPFAM" id="SSF53901">
    <property type="entry name" value="Thiolase-like"/>
    <property type="match status" value="1"/>
</dbReference>
<dbReference type="InterPro" id="IPR001227">
    <property type="entry name" value="Ac_transferase_dom_sf"/>
</dbReference>
<gene>
    <name evidence="23" type="ORF">O3V59_19820</name>
</gene>
<dbReference type="EMBL" id="JAPYYP010000035">
    <property type="protein sequence ID" value="MDA5110590.1"/>
    <property type="molecule type" value="Genomic_DNA"/>
</dbReference>
<feature type="domain" description="Carrier" evidence="21">
    <location>
        <begin position="1431"/>
        <end position="1506"/>
    </location>
</feature>
<dbReference type="GO" id="GO:0016491">
    <property type="term" value="F:oxidoreductase activity"/>
    <property type="evidence" value="ECO:0007669"/>
    <property type="project" value="UniProtKB-KW"/>
</dbReference>
<keyword evidence="10" id="KW-0511">Multifunctional enzyme</keyword>
<dbReference type="PROSITE" id="PS52004">
    <property type="entry name" value="KS3_2"/>
    <property type="match status" value="1"/>
</dbReference>
<evidence type="ECO:0000256" key="18">
    <source>
        <dbReference type="ARBA" id="ARBA00075053"/>
    </source>
</evidence>
<evidence type="ECO:0000256" key="16">
    <source>
        <dbReference type="ARBA" id="ARBA00066974"/>
    </source>
</evidence>
<dbReference type="PANTHER" id="PTHR43775">
    <property type="entry name" value="FATTY ACID SYNTHASE"/>
    <property type="match status" value="1"/>
</dbReference>
<dbReference type="GO" id="GO:0031177">
    <property type="term" value="F:phosphopantetheine binding"/>
    <property type="evidence" value="ECO:0007669"/>
    <property type="project" value="InterPro"/>
</dbReference>
<dbReference type="PANTHER" id="PTHR43775:SF51">
    <property type="entry name" value="INACTIVE PHENOLPHTHIOCEROL SYNTHESIS POLYKETIDE SYNTHASE TYPE I PKS1-RELATED"/>
    <property type="match status" value="1"/>
</dbReference>
<dbReference type="InterPro" id="IPR057326">
    <property type="entry name" value="KR_dom"/>
</dbReference>
<dbReference type="SMART" id="SM00827">
    <property type="entry name" value="PKS_AT"/>
    <property type="match status" value="1"/>
</dbReference>
<keyword evidence="24" id="KW-1185">Reference proteome</keyword>
<dbReference type="InterPro" id="IPR036736">
    <property type="entry name" value="ACP-like_sf"/>
</dbReference>
<keyword evidence="9" id="KW-0443">Lipid metabolism</keyword>
<evidence type="ECO:0000259" key="22">
    <source>
        <dbReference type="PROSITE" id="PS52004"/>
    </source>
</evidence>
<dbReference type="InterPro" id="IPR036291">
    <property type="entry name" value="NAD(P)-bd_dom_sf"/>
</dbReference>
<dbReference type="SMART" id="SM00825">
    <property type="entry name" value="PKS_KS"/>
    <property type="match status" value="1"/>
</dbReference>
<dbReference type="RefSeq" id="WP_029098751.1">
    <property type="nucleotide sequence ID" value="NZ_JAPYYP010000035.1"/>
</dbReference>
<organism evidence="23 24">
    <name type="scientific">Brevibacillus thermoruber</name>
    <dbReference type="NCBI Taxonomy" id="33942"/>
    <lineage>
        <taxon>Bacteria</taxon>
        <taxon>Bacillati</taxon>
        <taxon>Bacillota</taxon>
        <taxon>Bacilli</taxon>
        <taxon>Bacillales</taxon>
        <taxon>Paenibacillaceae</taxon>
        <taxon>Brevibacillus</taxon>
    </lineage>
</organism>
<dbReference type="InterPro" id="IPR050091">
    <property type="entry name" value="PKS_NRPS_Biosynth_Enz"/>
</dbReference>
<dbReference type="InterPro" id="IPR020806">
    <property type="entry name" value="PKS_PP-bd"/>
</dbReference>
<dbReference type="Pfam" id="PF00550">
    <property type="entry name" value="PP-binding"/>
    <property type="match status" value="1"/>
</dbReference>
<evidence type="ECO:0000256" key="7">
    <source>
        <dbReference type="ARBA" id="ARBA00022857"/>
    </source>
</evidence>
<dbReference type="Gene3D" id="3.40.366.10">
    <property type="entry name" value="Malonyl-Coenzyme A Acyl Carrier Protein, domain 2"/>
    <property type="match status" value="1"/>
</dbReference>
<keyword evidence="5" id="KW-0808">Transferase</keyword>
<dbReference type="SUPFAM" id="SSF52151">
    <property type="entry name" value="FabD/lysophospholipase-like"/>
    <property type="match status" value="1"/>
</dbReference>
<dbReference type="GO" id="GO:0034081">
    <property type="term" value="C:polyketide synthase complex"/>
    <property type="evidence" value="ECO:0007669"/>
    <property type="project" value="UniProtKB-ARBA"/>
</dbReference>
<dbReference type="Gene3D" id="1.10.1200.10">
    <property type="entry name" value="ACP-like"/>
    <property type="match status" value="1"/>
</dbReference>
<dbReference type="Gene3D" id="3.30.70.3290">
    <property type="match status" value="1"/>
</dbReference>
<dbReference type="SUPFAM" id="SSF55048">
    <property type="entry name" value="Probable ACP-binding domain of malonyl-CoA ACP transacylase"/>
    <property type="match status" value="1"/>
</dbReference>
<dbReference type="FunFam" id="1.10.1200.10:FF:000005">
    <property type="entry name" value="Nonribosomal peptide synthetase 1"/>
    <property type="match status" value="1"/>
</dbReference>
<evidence type="ECO:0000313" key="24">
    <source>
        <dbReference type="Proteomes" id="UP001151071"/>
    </source>
</evidence>
<name>A0A9X3TUN8_9BACL</name>
<comment type="cofactor">
    <cofactor evidence="2">
        <name>pantetheine 4'-phosphate</name>
        <dbReference type="ChEBI" id="CHEBI:47942"/>
    </cofactor>
</comment>
<evidence type="ECO:0000256" key="8">
    <source>
        <dbReference type="ARBA" id="ARBA00023002"/>
    </source>
</evidence>
<dbReference type="Gene3D" id="3.40.47.10">
    <property type="match status" value="1"/>
</dbReference>
<dbReference type="SMART" id="SM00823">
    <property type="entry name" value="PKS_PP"/>
    <property type="match status" value="1"/>
</dbReference>
<dbReference type="InterPro" id="IPR014030">
    <property type="entry name" value="Ketoacyl_synth_N"/>
</dbReference>
<dbReference type="CDD" id="cd08953">
    <property type="entry name" value="KR_2_SDR_x"/>
    <property type="match status" value="1"/>
</dbReference>
<evidence type="ECO:0000256" key="19">
    <source>
        <dbReference type="ARBA" id="ARBA00078169"/>
    </source>
</evidence>
<dbReference type="Proteomes" id="UP001151071">
    <property type="component" value="Unassembled WGS sequence"/>
</dbReference>
<evidence type="ECO:0000256" key="13">
    <source>
        <dbReference type="ARBA" id="ARBA00052119"/>
    </source>
</evidence>
<evidence type="ECO:0000256" key="5">
    <source>
        <dbReference type="ARBA" id="ARBA00022679"/>
    </source>
</evidence>
<evidence type="ECO:0000313" key="23">
    <source>
        <dbReference type="EMBL" id="MDA5110590.1"/>
    </source>
</evidence>
<dbReference type="InterPro" id="IPR049490">
    <property type="entry name" value="C883_1060-like_KR_N"/>
</dbReference>
<proteinExistence type="predicted"/>
<evidence type="ECO:0000256" key="12">
    <source>
        <dbReference type="ARBA" id="ARBA00051971"/>
    </source>
</evidence>
<dbReference type="Gene3D" id="3.40.50.720">
    <property type="entry name" value="NAD(P)-binding Rossmann-like Domain"/>
    <property type="match status" value="1"/>
</dbReference>
<evidence type="ECO:0000256" key="9">
    <source>
        <dbReference type="ARBA" id="ARBA00023098"/>
    </source>
</evidence>
<dbReference type="FunFam" id="3.40.47.10:FF:000042">
    <property type="entry name" value="Polyketide synthase Pks13"/>
    <property type="match status" value="1"/>
</dbReference>
<evidence type="ECO:0000256" key="20">
    <source>
        <dbReference type="ARBA" id="ARBA00084020"/>
    </source>
</evidence>
<comment type="catalytic activity">
    <reaction evidence="11">
        <text>17-(4-hydroxyphenyl)heptadecanoyl-[(phenol)carboxyphthiodiolenone synthase] + 2 (S)-methylmalonyl-CoA + 3 malonyl-CoA + 5 NADPH + 10 H(+) = C35-(phenol)carboxyphthiodiolenone-[(phenol)carboxyphthiodiolenone synthase] + 5 CO2 + 5 NADP(+) + 5 CoA + 2 H2O</text>
        <dbReference type="Rhea" id="RHEA:57756"/>
        <dbReference type="Rhea" id="RHEA-COMP:14272"/>
        <dbReference type="Rhea" id="RHEA-COMP:14989"/>
        <dbReference type="ChEBI" id="CHEBI:15377"/>
        <dbReference type="ChEBI" id="CHEBI:15378"/>
        <dbReference type="ChEBI" id="CHEBI:16526"/>
        <dbReference type="ChEBI" id="CHEBI:57287"/>
        <dbReference type="ChEBI" id="CHEBI:57327"/>
        <dbReference type="ChEBI" id="CHEBI:57384"/>
        <dbReference type="ChEBI" id="CHEBI:57783"/>
        <dbReference type="ChEBI" id="CHEBI:58349"/>
        <dbReference type="ChEBI" id="CHEBI:133300"/>
        <dbReference type="ChEBI" id="CHEBI:142259"/>
        <dbReference type="EC" id="2.3.1.292"/>
    </reaction>
</comment>
<keyword evidence="4" id="KW-0597">Phosphoprotein</keyword>
<evidence type="ECO:0000256" key="1">
    <source>
        <dbReference type="ARBA" id="ARBA00001937"/>
    </source>
</evidence>
<reference evidence="23" key="1">
    <citation type="submission" date="2022-12" db="EMBL/GenBank/DDBJ databases">
        <title>Draft genome sequence of the thermophilic strain Brevibacillus thermoruber HT42, isolated from Los Humeros, Puebla, Mexico, with biotechnological potential.</title>
        <authorList>
            <person name="Lara Sanchez J."/>
            <person name="Solis Palacios R."/>
            <person name="Bustos Baena A.S."/>
            <person name="Ruz Baez A.E."/>
            <person name="Espinosa Luna G."/>
            <person name="Oliart Ros R.M."/>
        </authorList>
    </citation>
    <scope>NUCLEOTIDE SEQUENCE</scope>
    <source>
        <strain evidence="23">HT42</strain>
    </source>
</reference>
<evidence type="ECO:0000256" key="6">
    <source>
        <dbReference type="ARBA" id="ARBA00022832"/>
    </source>
</evidence>
<dbReference type="CDD" id="cd00833">
    <property type="entry name" value="PKS"/>
    <property type="match status" value="1"/>
</dbReference>
<evidence type="ECO:0000256" key="10">
    <source>
        <dbReference type="ARBA" id="ARBA00023268"/>
    </source>
</evidence>
<comment type="cofactor">
    <cofactor evidence="1">
        <name>NADP(+)</name>
        <dbReference type="ChEBI" id="CHEBI:58349"/>
    </cofactor>
</comment>
<evidence type="ECO:0000256" key="2">
    <source>
        <dbReference type="ARBA" id="ARBA00001957"/>
    </source>
</evidence>
<dbReference type="InterPro" id="IPR014031">
    <property type="entry name" value="Ketoacyl_synth_C"/>
</dbReference>
<dbReference type="PROSITE" id="PS50075">
    <property type="entry name" value="CARRIER"/>
    <property type="match status" value="1"/>
</dbReference>
<evidence type="ECO:0000256" key="3">
    <source>
        <dbReference type="ARBA" id="ARBA00022450"/>
    </source>
</evidence>
<dbReference type="Pfam" id="PF02801">
    <property type="entry name" value="Ketoacyl-synt_C"/>
    <property type="match status" value="1"/>
</dbReference>
<dbReference type="InterPro" id="IPR016035">
    <property type="entry name" value="Acyl_Trfase/lysoPLipase"/>
</dbReference>
<evidence type="ECO:0000256" key="14">
    <source>
        <dbReference type="ARBA" id="ARBA00052745"/>
    </source>
</evidence>
<dbReference type="InterPro" id="IPR018201">
    <property type="entry name" value="Ketoacyl_synth_AS"/>
</dbReference>
<dbReference type="SMART" id="SM00822">
    <property type="entry name" value="PKS_KR"/>
    <property type="match status" value="1"/>
</dbReference>
<evidence type="ECO:0000256" key="11">
    <source>
        <dbReference type="ARBA" id="ARBA00050973"/>
    </source>
</evidence>
<dbReference type="EC" id="2.3.1.292" evidence="16"/>
<dbReference type="InterPro" id="IPR020841">
    <property type="entry name" value="PKS_Beta-ketoAc_synthase_dom"/>
</dbReference>
<evidence type="ECO:0000259" key="21">
    <source>
        <dbReference type="PROSITE" id="PS50075"/>
    </source>
</evidence>
<dbReference type="InterPro" id="IPR006162">
    <property type="entry name" value="Ppantetheine_attach_site"/>
</dbReference>
<protein>
    <recommendedName>
        <fullName evidence="17">Phenolphthiocerol/phthiocerol polyketide synthase subunit E</fullName>
        <ecNumber evidence="16">2.3.1.292</ecNumber>
    </recommendedName>
    <alternativeName>
        <fullName evidence="19">(Phenol)carboxyphthiodiolenone synthase subunit E</fullName>
    </alternativeName>
    <alternativeName>
        <fullName evidence="20">Beta-ketoacyl-acyl-carrier-protein synthase I</fullName>
    </alternativeName>
    <alternativeName>
        <fullName evidence="18">Phthiocerol synthesis polyketide synthase type I PpsE</fullName>
    </alternativeName>
</protein>
<evidence type="ECO:0000256" key="17">
    <source>
        <dbReference type="ARBA" id="ARBA00073623"/>
    </source>
</evidence>
<dbReference type="Pfam" id="PF08659">
    <property type="entry name" value="KR"/>
    <property type="match status" value="1"/>
</dbReference>
<dbReference type="Pfam" id="PF21394">
    <property type="entry name" value="Beta-ketacyl_N"/>
    <property type="match status" value="1"/>
</dbReference>
<dbReference type="PROSITE" id="PS00012">
    <property type="entry name" value="PHOSPHOPANTETHEINE"/>
    <property type="match status" value="1"/>
</dbReference>
<dbReference type="PROSITE" id="PS00606">
    <property type="entry name" value="KS3_1"/>
    <property type="match status" value="1"/>
</dbReference>
<keyword evidence="8" id="KW-0560">Oxidoreductase</keyword>
<keyword evidence="7" id="KW-0521">NADP</keyword>